<dbReference type="EMBL" id="CP016374">
    <property type="protein sequence ID" value="AQX02238.1"/>
    <property type="molecule type" value="Genomic_DNA"/>
</dbReference>
<evidence type="ECO:0000313" key="1">
    <source>
        <dbReference type="EMBL" id="AQX02238.1"/>
    </source>
</evidence>
<sequence length="76" mass="8923">MCYIIDRREGCSFIDVPFTLSDAEIVRDEIQKRKRILTAVYITHSYQDYYLGLEVIKNTFPSVKIIALLQRLVILI</sequence>
<proteinExistence type="predicted"/>
<protein>
    <submittedName>
        <fullName evidence="1">Uncharacterized protein</fullName>
    </submittedName>
</protein>
<dbReference type="InterPro" id="IPR036866">
    <property type="entry name" value="RibonucZ/Hydroxyglut_hydro"/>
</dbReference>
<dbReference type="Proteomes" id="UP000190848">
    <property type="component" value="Chromosome"/>
</dbReference>
<reference evidence="1 2" key="1">
    <citation type="submission" date="2016-07" db="EMBL/GenBank/DDBJ databases">
        <title>Revisiting the taxonomy of the Elizabethkingia Genus using Whole-Genome Sequencing, Optical Mapping, and MALDI-TOF, along with proposal of three novel Elizabethkingia species: Elizabethkingia bruuniana sp. nov., Elizabethkingia ursingii sp. nov., and Elizabethkingia occulta sp. nov.</title>
        <authorList>
            <person name="Nicholson A.C."/>
        </authorList>
    </citation>
    <scope>NUCLEOTIDE SEQUENCE [LARGE SCALE GENOMIC DNA]</scope>
    <source>
        <strain evidence="1 2">F3201</strain>
    </source>
</reference>
<accession>A0AAU8VDC7</accession>
<dbReference type="SUPFAM" id="SSF56281">
    <property type="entry name" value="Metallo-hydrolase/oxidoreductase"/>
    <property type="match status" value="1"/>
</dbReference>
<dbReference type="AlphaFoldDB" id="A0AAU8VDC7"/>
<organism evidence="1 2">
    <name type="scientific">Elizabethkingia anophelis</name>
    <dbReference type="NCBI Taxonomy" id="1117645"/>
    <lineage>
        <taxon>Bacteria</taxon>
        <taxon>Pseudomonadati</taxon>
        <taxon>Bacteroidota</taxon>
        <taxon>Flavobacteriia</taxon>
        <taxon>Flavobacteriales</taxon>
        <taxon>Weeksellaceae</taxon>
        <taxon>Elizabethkingia</taxon>
    </lineage>
</organism>
<dbReference type="Gene3D" id="3.60.15.10">
    <property type="entry name" value="Ribonuclease Z/Hydroxyacylglutathione hydrolase-like"/>
    <property type="match status" value="1"/>
</dbReference>
<gene>
    <name evidence="1" type="ORF">BBD32_12600</name>
</gene>
<name>A0AAU8VDC7_9FLAO</name>
<evidence type="ECO:0000313" key="2">
    <source>
        <dbReference type="Proteomes" id="UP000190848"/>
    </source>
</evidence>